<dbReference type="EMBL" id="UZAI01001697">
    <property type="protein sequence ID" value="VDO64490.1"/>
    <property type="molecule type" value="Genomic_DNA"/>
</dbReference>
<evidence type="ECO:0000313" key="1">
    <source>
        <dbReference type="EMBL" id="VDO64490.1"/>
    </source>
</evidence>
<organism evidence="1 2">
    <name type="scientific">Schistosoma margrebowiei</name>
    <dbReference type="NCBI Taxonomy" id="48269"/>
    <lineage>
        <taxon>Eukaryota</taxon>
        <taxon>Metazoa</taxon>
        <taxon>Spiralia</taxon>
        <taxon>Lophotrochozoa</taxon>
        <taxon>Platyhelminthes</taxon>
        <taxon>Trematoda</taxon>
        <taxon>Digenea</taxon>
        <taxon>Strigeidida</taxon>
        <taxon>Schistosomatoidea</taxon>
        <taxon>Schistosomatidae</taxon>
        <taxon>Schistosoma</taxon>
    </lineage>
</organism>
<gene>
    <name evidence="1" type="ORF">SMRZ_LOCUS5095</name>
</gene>
<keyword evidence="2" id="KW-1185">Reference proteome</keyword>
<evidence type="ECO:0000313" key="2">
    <source>
        <dbReference type="Proteomes" id="UP000277204"/>
    </source>
</evidence>
<name>A0A3P7WTM2_9TREM</name>
<reference evidence="1 2" key="1">
    <citation type="submission" date="2018-11" db="EMBL/GenBank/DDBJ databases">
        <authorList>
            <consortium name="Pathogen Informatics"/>
        </authorList>
    </citation>
    <scope>NUCLEOTIDE SEQUENCE [LARGE SCALE GENOMIC DNA]</scope>
    <source>
        <strain evidence="1 2">Zambia</strain>
    </source>
</reference>
<protein>
    <submittedName>
        <fullName evidence="1">Uncharacterized protein</fullName>
    </submittedName>
</protein>
<proteinExistence type="predicted"/>
<dbReference type="Proteomes" id="UP000277204">
    <property type="component" value="Unassembled WGS sequence"/>
</dbReference>
<sequence length="50" mass="5461">MPSSSPQEQYRILFNAQYRPISNNNTELANACTIACSRVPLLNSGDTCGN</sequence>
<dbReference type="AlphaFoldDB" id="A0A3P7WTM2"/>
<accession>A0A3P7WTM2</accession>